<feature type="transmembrane region" description="Helical" evidence="1">
    <location>
        <begin position="103"/>
        <end position="124"/>
    </location>
</feature>
<evidence type="ECO:0000313" key="2">
    <source>
        <dbReference type="EMBL" id="WUQ16226.1"/>
    </source>
</evidence>
<dbReference type="EMBL" id="CP108090">
    <property type="protein sequence ID" value="WUQ16226.1"/>
    <property type="molecule type" value="Genomic_DNA"/>
</dbReference>
<keyword evidence="3" id="KW-1185">Reference proteome</keyword>
<keyword evidence="1" id="KW-0812">Transmembrane</keyword>
<dbReference type="RefSeq" id="WP_328964542.1">
    <property type="nucleotide sequence ID" value="NZ_CP108090.1"/>
</dbReference>
<gene>
    <name evidence="2" type="ORF">OG517_35080</name>
</gene>
<evidence type="ECO:0000256" key="1">
    <source>
        <dbReference type="SAM" id="Phobius"/>
    </source>
</evidence>
<proteinExistence type="predicted"/>
<sequence length="162" mass="16535">MYAQLVGVGDWGSSALTTLGTALLAYLVAFFVSRSSADVTDEDGRGVAAAVTAGVLIGVVLLFWPPAPWRVGVLVLCVSWMALLFLSHLVQGLVGSPARRDPWVAWLATEAGLLNAAVFAGVLAADGKALCTAVALGLGIWPAAALVTAVCVPRMPAAHAPA</sequence>
<accession>A0ABZ1TMI8</accession>
<protein>
    <recommendedName>
        <fullName evidence="4">Integral membrane protein</fullName>
    </recommendedName>
</protein>
<feature type="transmembrane region" description="Helical" evidence="1">
    <location>
        <begin position="12"/>
        <end position="32"/>
    </location>
</feature>
<keyword evidence="1" id="KW-1133">Transmembrane helix</keyword>
<name>A0ABZ1TMI8_STRVG</name>
<reference evidence="2" key="1">
    <citation type="submission" date="2022-10" db="EMBL/GenBank/DDBJ databases">
        <title>The complete genomes of actinobacterial strains from the NBC collection.</title>
        <authorList>
            <person name="Joergensen T.S."/>
            <person name="Alvarez Arevalo M."/>
            <person name="Sterndorff E.B."/>
            <person name="Faurdal D."/>
            <person name="Vuksanovic O."/>
            <person name="Mourched A.-S."/>
            <person name="Charusanti P."/>
            <person name="Shaw S."/>
            <person name="Blin K."/>
            <person name="Weber T."/>
        </authorList>
    </citation>
    <scope>NUCLEOTIDE SEQUENCE</scope>
    <source>
        <strain evidence="2">NBC_00248</strain>
    </source>
</reference>
<evidence type="ECO:0008006" key="4">
    <source>
        <dbReference type="Google" id="ProtNLM"/>
    </source>
</evidence>
<feature type="transmembrane region" description="Helical" evidence="1">
    <location>
        <begin position="44"/>
        <end position="65"/>
    </location>
</feature>
<feature type="transmembrane region" description="Helical" evidence="1">
    <location>
        <begin position="130"/>
        <end position="152"/>
    </location>
</feature>
<dbReference type="Proteomes" id="UP001432039">
    <property type="component" value="Chromosome"/>
</dbReference>
<organism evidence="2 3">
    <name type="scientific">Streptomyces virginiae</name>
    <name type="common">Streptomyces cinnamonensis</name>
    <dbReference type="NCBI Taxonomy" id="1961"/>
    <lineage>
        <taxon>Bacteria</taxon>
        <taxon>Bacillati</taxon>
        <taxon>Actinomycetota</taxon>
        <taxon>Actinomycetes</taxon>
        <taxon>Kitasatosporales</taxon>
        <taxon>Streptomycetaceae</taxon>
        <taxon>Streptomyces</taxon>
    </lineage>
</organism>
<keyword evidence="1" id="KW-0472">Membrane</keyword>
<feature type="transmembrane region" description="Helical" evidence="1">
    <location>
        <begin position="71"/>
        <end position="91"/>
    </location>
</feature>
<evidence type="ECO:0000313" key="3">
    <source>
        <dbReference type="Proteomes" id="UP001432039"/>
    </source>
</evidence>